<name>A0A499V3T1_9ACTN</name>
<reference evidence="1 2" key="1">
    <citation type="journal article" date="2020" name="Int. J. Syst. Evol. Microbiol.">
        <title>Reclassification of Streptomyces castelarensis and Streptomyces sporoclivatus as later heterotypic synonyms of Streptomyces antimycoticus.</title>
        <authorList>
            <person name="Komaki H."/>
            <person name="Tamura T."/>
        </authorList>
    </citation>
    <scope>NUCLEOTIDE SEQUENCE [LARGE SCALE GENOMIC DNA]</scope>
    <source>
        <strain evidence="1 2">NBRC 100767</strain>
    </source>
</reference>
<dbReference type="EMBL" id="AP019620">
    <property type="protein sequence ID" value="BBJ47048.1"/>
    <property type="molecule type" value="Genomic_DNA"/>
</dbReference>
<protein>
    <submittedName>
        <fullName evidence="1">Uncharacterized protein</fullName>
    </submittedName>
</protein>
<organism evidence="1 2">
    <name type="scientific">Streptomyces antimycoticus</name>
    <dbReference type="NCBI Taxonomy" id="68175"/>
    <lineage>
        <taxon>Bacteria</taxon>
        <taxon>Bacillati</taxon>
        <taxon>Actinomycetota</taxon>
        <taxon>Actinomycetes</taxon>
        <taxon>Kitasatosporales</taxon>
        <taxon>Streptomycetaceae</taxon>
        <taxon>Streptomyces</taxon>
        <taxon>Streptomyces violaceusniger group</taxon>
    </lineage>
</organism>
<dbReference type="AlphaFoldDB" id="A0A499V3T1"/>
<evidence type="ECO:0000313" key="1">
    <source>
        <dbReference type="EMBL" id="BBJ47048.1"/>
    </source>
</evidence>
<proteinExistence type="predicted"/>
<gene>
    <name evidence="1" type="ORF">SSPO_097660</name>
</gene>
<evidence type="ECO:0000313" key="2">
    <source>
        <dbReference type="Proteomes" id="UP000463951"/>
    </source>
</evidence>
<sequence>MSRYAAAKPYVLPESLDELSGPTAGSVTLPRHIDWGPRYVYDLADEADFQLMYERVIRGAQTRDDLNAYLNAMSLRKMWRDLFLPLPVKAAWEARFPDLPEPGATTAAA</sequence>
<accession>A0A499V3T1</accession>
<dbReference type="Proteomes" id="UP000463951">
    <property type="component" value="Chromosome"/>
</dbReference>